<feature type="coiled-coil region" evidence="1">
    <location>
        <begin position="171"/>
        <end position="205"/>
    </location>
</feature>
<dbReference type="Proteomes" id="UP000289269">
    <property type="component" value="Unassembled WGS sequence"/>
</dbReference>
<reference evidence="2" key="1">
    <citation type="submission" date="2019-01" db="EMBL/GenBank/DDBJ databases">
        <title>Genomic signatures and co-occurrence patterns of the ultra-small Saccharimodia (Patescibacteria phylum) suggest a symbiotic lifestyle.</title>
        <authorList>
            <person name="Lemos L."/>
            <person name="Medeiros J."/>
            <person name="Andreote F."/>
            <person name="Fernandes G."/>
            <person name="Varani A."/>
            <person name="Oliveira G."/>
            <person name="Pylro V."/>
        </authorList>
    </citation>
    <scope>NUCLEOTIDE SEQUENCE [LARGE SCALE GENOMIC DNA]</scope>
    <source>
        <strain evidence="2">AMD01</strain>
    </source>
</reference>
<name>A0A4Q0AJA9_9BACT</name>
<dbReference type="EMBL" id="SCKW01000011">
    <property type="protein sequence ID" value="RWZ79464.1"/>
    <property type="molecule type" value="Genomic_DNA"/>
</dbReference>
<evidence type="ECO:0000313" key="2">
    <source>
        <dbReference type="EMBL" id="RWZ79464.1"/>
    </source>
</evidence>
<comment type="caution">
    <text evidence="2">The sequence shown here is derived from an EMBL/GenBank/DDBJ whole genome shotgun (WGS) entry which is preliminary data.</text>
</comment>
<protein>
    <submittedName>
        <fullName evidence="2">Uncharacterized protein</fullName>
    </submittedName>
</protein>
<keyword evidence="1" id="KW-0175">Coiled coil</keyword>
<proteinExistence type="predicted"/>
<keyword evidence="3" id="KW-1185">Reference proteome</keyword>
<dbReference type="AlphaFoldDB" id="A0A4Q0AJA9"/>
<gene>
    <name evidence="2" type="ORF">EOT04_01595</name>
</gene>
<evidence type="ECO:0000256" key="1">
    <source>
        <dbReference type="SAM" id="Coils"/>
    </source>
</evidence>
<accession>A0A4Q0AJA9</accession>
<organism evidence="2 3">
    <name type="scientific">Candidatus Chaera renei</name>
    <dbReference type="NCBI Taxonomy" id="2506947"/>
    <lineage>
        <taxon>Bacteria</taxon>
        <taxon>Candidatus Saccharimonadota</taxon>
        <taxon>Candidatus Saccharimonadia</taxon>
        <taxon>Candidatus Saccharimonadales</taxon>
        <taxon>Candidatus Saccharimonadaceae</taxon>
        <taxon>Candidatus Chaera</taxon>
    </lineage>
</organism>
<sequence length="268" mass="30516">MSPGRIGPEELELSQKRQKRLETLDHVISDLAMRARAHRSNGHGPVELSLHDGRNVLIEPSLVPSQPEMEATRLVVAVHQKDCHGRWSATLYKLFARFGQHDVRRNLSVYEHDITDEVDMMRVYGDKLEDLLEQRRRADEECGLVSVRLKDLRAAQSGVDIESQSERADEESELILALDKASQELQEAENAIRATKEEYWSISREMHSARRDIDNGLDEIYGRIEAPLSRIDELETIFLPLAVKPPELDNLNVAVGHNIHAERLPSKP</sequence>
<evidence type="ECO:0000313" key="3">
    <source>
        <dbReference type="Proteomes" id="UP000289269"/>
    </source>
</evidence>